<keyword evidence="1" id="KW-0677">Repeat</keyword>
<dbReference type="RefSeq" id="XP_056550259.1">
    <property type="nucleotide sequence ID" value="XM_056704299.1"/>
</dbReference>
<reference evidence="4" key="1">
    <citation type="submission" date="2022-11" db="EMBL/GenBank/DDBJ databases">
        <authorList>
            <person name="Petersen C."/>
        </authorList>
    </citation>
    <scope>NUCLEOTIDE SEQUENCE</scope>
    <source>
        <strain evidence="4">IBT 29864</strain>
    </source>
</reference>
<dbReference type="OrthoDB" id="4367066at2759"/>
<dbReference type="PANTHER" id="PTHR10039">
    <property type="entry name" value="AMELOGENIN"/>
    <property type="match status" value="1"/>
</dbReference>
<dbReference type="Gene3D" id="3.40.50.300">
    <property type="entry name" value="P-loop containing nucleotide triphosphate hydrolases"/>
    <property type="match status" value="1"/>
</dbReference>
<organism evidence="4 5">
    <name type="scientific">Penicillium cataractarum</name>
    <dbReference type="NCBI Taxonomy" id="2100454"/>
    <lineage>
        <taxon>Eukaryota</taxon>
        <taxon>Fungi</taxon>
        <taxon>Dikarya</taxon>
        <taxon>Ascomycota</taxon>
        <taxon>Pezizomycotina</taxon>
        <taxon>Eurotiomycetes</taxon>
        <taxon>Eurotiomycetidae</taxon>
        <taxon>Eurotiales</taxon>
        <taxon>Aspergillaceae</taxon>
        <taxon>Penicillium</taxon>
    </lineage>
</organism>
<proteinExistence type="predicted"/>
<dbReference type="InterPro" id="IPR007111">
    <property type="entry name" value="NACHT_NTPase"/>
</dbReference>
<evidence type="ECO:0000313" key="4">
    <source>
        <dbReference type="EMBL" id="KAJ5358973.1"/>
    </source>
</evidence>
<keyword evidence="2" id="KW-0175">Coiled coil</keyword>
<evidence type="ECO:0000256" key="2">
    <source>
        <dbReference type="SAM" id="Coils"/>
    </source>
</evidence>
<evidence type="ECO:0000259" key="3">
    <source>
        <dbReference type="PROSITE" id="PS50837"/>
    </source>
</evidence>
<feature type="domain" description="NACHT" evidence="3">
    <location>
        <begin position="232"/>
        <end position="393"/>
    </location>
</feature>
<name>A0A9W9UVF8_9EURO</name>
<dbReference type="InterPro" id="IPR056884">
    <property type="entry name" value="NPHP3-like_N"/>
</dbReference>
<dbReference type="Proteomes" id="UP001147782">
    <property type="component" value="Unassembled WGS sequence"/>
</dbReference>
<dbReference type="PANTHER" id="PTHR10039:SF16">
    <property type="entry name" value="GPI INOSITOL-DEACYLASE"/>
    <property type="match status" value="1"/>
</dbReference>
<keyword evidence="5" id="KW-1185">Reference proteome</keyword>
<evidence type="ECO:0000313" key="5">
    <source>
        <dbReference type="Proteomes" id="UP001147782"/>
    </source>
</evidence>
<dbReference type="GeneID" id="81443478"/>
<feature type="coiled-coil region" evidence="2">
    <location>
        <begin position="149"/>
        <end position="179"/>
    </location>
</feature>
<dbReference type="EMBL" id="JAPZBS010000009">
    <property type="protein sequence ID" value="KAJ5358973.1"/>
    <property type="molecule type" value="Genomic_DNA"/>
</dbReference>
<dbReference type="PROSITE" id="PS50837">
    <property type="entry name" value="NACHT"/>
    <property type="match status" value="1"/>
</dbReference>
<sequence>MVDPGTSLAIVSLALQLTKGFLRYYELWKNSDDDLIELQRSLLWLANIFTRLDITLRKPSLQEDIVSVIRITMKGCEDNLKKLQEILQRVEKKGLRQGSETKFKIMNRRILYFHCEKEIQRVKTILDDLREDLKLAISLLELNTSATSLEDLRQTHIELNALKKSIEDESRKSEALAERDAKERKKALTMSWLSPCDISTAHLSAVDQREPGTGQWFLQGPLFTNWKSEGSQHLWISGDVGCGKTVLCASIIEELRRARPDQNGSPDNVIYFYFAFNDPNRQDILTLLKSLLAQSCVDDATLDLVESVRRHYSPDPPSTQVLIATFLEALNVLLEIGVDQSHKNNAVQPNHSYVILDGLDEVPYGPERSKILRLLREVSALEHSRLHFLVCSRQEIDIQSALLSSSRWRSFSIPHANVEEDLDVYITAQISSSPKLQSQPESIKIEIKNKLVHGASGMFRWAALQMQELKMKRILRSKDIKMVLSSLPKDLDSTYARILSSIDPSLADEAMAALEWLACASRPLFLEELSEACIIRPDDAEPFEEGQRLIGLDIMELLPGLTRIHPAPEPSTLSRNRYHTVSLAHFSVMEYLSSSRALAGFASSYHINFSLAQRHITRGCLAYIARVSQLPLASYQIATQYPLALYAYARWSLHASYMSTDSLNEICTEILGLFNSGKVCLQWSTCALKTLELREKNQPVSLPVPFDAFKSCLWPRYYLLCHAAITGNEVIVKALLGGGLEIRGGSIMGEPLRLAITSRHWGLANILLTAGYQPSKDEMLHAVRHAPEGLFWAIMKNAPVLELHDMLAAVNAAINHAKFRNADLLLNQLFTGELTHHYKPDLNIAELRVKLCSLILKKATQLNSSVLIRYLLGYLQNYIPGRLDMSPLLLEATIQGNDKVAEEFRCCSWAQLSETSLEFYHNWNHVLVPDKTCFDLLELYHRCCQHGISYKTEVLGASPRPAPTWNFPSGAFDTSRQISYMEFWTKLFICFEAFRKAGYPDIPHITVRGLGFPIFSSRT</sequence>
<reference evidence="4" key="2">
    <citation type="journal article" date="2023" name="IMA Fungus">
        <title>Comparative genomic study of the Penicillium genus elucidates a diverse pangenome and 15 lateral gene transfer events.</title>
        <authorList>
            <person name="Petersen C."/>
            <person name="Sorensen T."/>
            <person name="Nielsen M.R."/>
            <person name="Sondergaard T.E."/>
            <person name="Sorensen J.L."/>
            <person name="Fitzpatrick D.A."/>
            <person name="Frisvad J.C."/>
            <person name="Nielsen K.L."/>
        </authorList>
    </citation>
    <scope>NUCLEOTIDE SEQUENCE</scope>
    <source>
        <strain evidence="4">IBT 29864</strain>
    </source>
</reference>
<dbReference type="InterPro" id="IPR027417">
    <property type="entry name" value="P-loop_NTPase"/>
</dbReference>
<protein>
    <recommendedName>
        <fullName evidence="3">NACHT domain-containing protein</fullName>
    </recommendedName>
</protein>
<comment type="caution">
    <text evidence="4">The sequence shown here is derived from an EMBL/GenBank/DDBJ whole genome shotgun (WGS) entry which is preliminary data.</text>
</comment>
<dbReference type="SUPFAM" id="SSF52540">
    <property type="entry name" value="P-loop containing nucleoside triphosphate hydrolases"/>
    <property type="match status" value="1"/>
</dbReference>
<dbReference type="AlphaFoldDB" id="A0A9W9UVF8"/>
<dbReference type="Pfam" id="PF24883">
    <property type="entry name" value="NPHP3_N"/>
    <property type="match status" value="1"/>
</dbReference>
<evidence type="ECO:0000256" key="1">
    <source>
        <dbReference type="ARBA" id="ARBA00022737"/>
    </source>
</evidence>
<accession>A0A9W9UVF8</accession>
<gene>
    <name evidence="4" type="ORF">N7496_011386</name>
</gene>